<dbReference type="PANTHER" id="PTHR12446">
    <property type="entry name" value="TESMIN/TSO1-RELATED"/>
    <property type="match status" value="1"/>
</dbReference>
<dbReference type="PROSITE" id="PS51634">
    <property type="entry name" value="CRC"/>
    <property type="match status" value="1"/>
</dbReference>
<evidence type="ECO:0000256" key="2">
    <source>
        <dbReference type="ARBA" id="ARBA00007267"/>
    </source>
</evidence>
<evidence type="ECO:0000313" key="6">
    <source>
        <dbReference type="EMBL" id="KAK9806321.1"/>
    </source>
</evidence>
<dbReference type="Proteomes" id="UP001489004">
    <property type="component" value="Unassembled WGS sequence"/>
</dbReference>
<dbReference type="PANTHER" id="PTHR12446:SF34">
    <property type="entry name" value="PROTEIN LIN-54 HOMOLOG"/>
    <property type="match status" value="1"/>
</dbReference>
<dbReference type="GO" id="GO:0006355">
    <property type="term" value="P:regulation of DNA-templated transcription"/>
    <property type="evidence" value="ECO:0007669"/>
    <property type="project" value="TreeGrafter"/>
</dbReference>
<keyword evidence="7" id="KW-1185">Reference proteome</keyword>
<dbReference type="Pfam" id="PF03638">
    <property type="entry name" value="TCR"/>
    <property type="match status" value="2"/>
</dbReference>
<comment type="subcellular location">
    <subcellularLocation>
        <location evidence="1">Nucleus</location>
    </subcellularLocation>
</comment>
<comment type="caution">
    <text evidence="6">The sequence shown here is derived from an EMBL/GenBank/DDBJ whole genome shotgun (WGS) entry which is preliminary data.</text>
</comment>
<comment type="similarity">
    <text evidence="2">Belongs to the lin-54 family.</text>
</comment>
<protein>
    <recommendedName>
        <fullName evidence="5">CRC domain-containing protein</fullName>
    </recommendedName>
</protein>
<feature type="region of interest" description="Disordered" evidence="4">
    <location>
        <begin position="614"/>
        <end position="680"/>
    </location>
</feature>
<gene>
    <name evidence="6" type="ORF">WJX72_010280</name>
</gene>
<feature type="region of interest" description="Disordered" evidence="4">
    <location>
        <begin position="203"/>
        <end position="259"/>
    </location>
</feature>
<feature type="region of interest" description="Disordered" evidence="4">
    <location>
        <begin position="350"/>
        <end position="401"/>
    </location>
</feature>
<reference evidence="6 7" key="1">
    <citation type="journal article" date="2024" name="Nat. Commun.">
        <title>Phylogenomics reveals the evolutionary origins of lichenization in chlorophyte algae.</title>
        <authorList>
            <person name="Puginier C."/>
            <person name="Libourel C."/>
            <person name="Otte J."/>
            <person name="Skaloud P."/>
            <person name="Haon M."/>
            <person name="Grisel S."/>
            <person name="Petersen M."/>
            <person name="Berrin J.G."/>
            <person name="Delaux P.M."/>
            <person name="Dal Grande F."/>
            <person name="Keller J."/>
        </authorList>
    </citation>
    <scope>NUCLEOTIDE SEQUENCE [LARGE SCALE GENOMIC DNA]</scope>
    <source>
        <strain evidence="6 7">SAG 2043</strain>
    </source>
</reference>
<feature type="compositionally biased region" description="Basic and acidic residues" evidence="4">
    <location>
        <begin position="671"/>
        <end position="680"/>
    </location>
</feature>
<feature type="compositionally biased region" description="Low complexity" evidence="4">
    <location>
        <begin position="249"/>
        <end position="259"/>
    </location>
</feature>
<dbReference type="InterPro" id="IPR033467">
    <property type="entry name" value="Tesmin/TSO1-like_CXC"/>
</dbReference>
<sequence length="680" mass="71427">MAQPGRMPSGEYGNSSAAISSGPSGQQSQPAPMHGSSPQQGHGFPTVKGAANVANLIASPGRRHGSGPGRAARPTSAVPNKKHCNCKNSRCLKLYCECFASGRYCEGCNCVNCCNNRENENTRQAAIEAILERNPNAFRPKIQAGTEEGSTHLPHARHNKGCNCKKSGCLKKYCECFQAGIFCSDNCKCIDCKNFEGSEPRESVIAVSQDQSRLPLSPHSMKRQRVHPPTRSAQASPARPLGLPPAAMQSQGQAYASQVQGYQSQSQRYGGGAAQHAQQQAAAGGAHSQVQSYGAPAEAAAPVLPVDPAALLRGVIKEMVKRGGIEEMCSLLLLVSQEEQERLRKEFRDGLATQEGSPGDSGLLSSEAQPGGESGELQVKAEPEGKAQQQGQGPAGANGGCSELYEAQERAVLQEYHYVLKKIIEKVQHRLKEVSGRGRGANPNQGASAPPGFVPTATSAFLPPSCSGYSSAGGQQQASTAAQMASMHGLYGNGGLSTTSAAPAPSLPQNFAYSTLQQAGGTGGPIAYQTAFQGGQPGGLVVLGPGVITQHSPDGHSQPGGGPQQMLVLDGMQVPILQQGSGQLTGNILSTTPPSLGSQQLLIPQPLPRTASAWAMQPQHPHFSQQQLGHQAQPQYMAQGGMQQAGQQHMGHQPQQQHPQQQQQQQASEGHGGRQRDSFA</sequence>
<evidence type="ECO:0000259" key="5">
    <source>
        <dbReference type="PROSITE" id="PS51634"/>
    </source>
</evidence>
<evidence type="ECO:0000256" key="1">
    <source>
        <dbReference type="ARBA" id="ARBA00004123"/>
    </source>
</evidence>
<keyword evidence="3" id="KW-0539">Nucleus</keyword>
<dbReference type="GO" id="GO:0005634">
    <property type="term" value="C:nucleus"/>
    <property type="evidence" value="ECO:0007669"/>
    <property type="project" value="UniProtKB-SubCell"/>
</dbReference>
<dbReference type="SMART" id="SM01114">
    <property type="entry name" value="CXC"/>
    <property type="match status" value="2"/>
</dbReference>
<evidence type="ECO:0000313" key="7">
    <source>
        <dbReference type="Proteomes" id="UP001489004"/>
    </source>
</evidence>
<proteinExistence type="inferred from homology"/>
<dbReference type="InterPro" id="IPR028307">
    <property type="entry name" value="Lin-54_fam"/>
</dbReference>
<feature type="domain" description="CRC" evidence="5">
    <location>
        <begin position="80"/>
        <end position="197"/>
    </location>
</feature>
<evidence type="ECO:0000256" key="4">
    <source>
        <dbReference type="SAM" id="MobiDB-lite"/>
    </source>
</evidence>
<name>A0AAW1P6D7_9CHLO</name>
<evidence type="ECO:0000256" key="3">
    <source>
        <dbReference type="ARBA" id="ARBA00023242"/>
    </source>
</evidence>
<dbReference type="AlphaFoldDB" id="A0AAW1P6D7"/>
<feature type="region of interest" description="Disordered" evidence="4">
    <location>
        <begin position="1"/>
        <end position="81"/>
    </location>
</feature>
<dbReference type="EMBL" id="JALJOR010000014">
    <property type="protein sequence ID" value="KAK9806321.1"/>
    <property type="molecule type" value="Genomic_DNA"/>
</dbReference>
<dbReference type="InterPro" id="IPR005172">
    <property type="entry name" value="CRC"/>
</dbReference>
<organism evidence="6 7">
    <name type="scientific">[Myrmecia] bisecta</name>
    <dbReference type="NCBI Taxonomy" id="41462"/>
    <lineage>
        <taxon>Eukaryota</taxon>
        <taxon>Viridiplantae</taxon>
        <taxon>Chlorophyta</taxon>
        <taxon>core chlorophytes</taxon>
        <taxon>Trebouxiophyceae</taxon>
        <taxon>Trebouxiales</taxon>
        <taxon>Trebouxiaceae</taxon>
        <taxon>Myrmecia</taxon>
    </lineage>
</organism>
<feature type="compositionally biased region" description="Low complexity" evidence="4">
    <location>
        <begin position="13"/>
        <end position="32"/>
    </location>
</feature>
<accession>A0AAW1P6D7</accession>
<feature type="compositionally biased region" description="Low complexity" evidence="4">
    <location>
        <begin position="631"/>
        <end position="667"/>
    </location>
</feature>